<keyword evidence="3" id="KW-0418">Kinase</keyword>
<evidence type="ECO:0000313" key="4">
    <source>
        <dbReference type="Proteomes" id="UP001287356"/>
    </source>
</evidence>
<reference evidence="3" key="2">
    <citation type="submission" date="2023-06" db="EMBL/GenBank/DDBJ databases">
        <authorList>
            <consortium name="Lawrence Berkeley National Laboratory"/>
            <person name="Haridas S."/>
            <person name="Hensen N."/>
            <person name="Bonometti L."/>
            <person name="Westerberg I."/>
            <person name="Brannstrom I.O."/>
            <person name="Guillou S."/>
            <person name="Cros-Aarteil S."/>
            <person name="Calhoun S."/>
            <person name="Kuo A."/>
            <person name="Mondo S."/>
            <person name="Pangilinan J."/>
            <person name="Riley R."/>
            <person name="Labutti K."/>
            <person name="Andreopoulos B."/>
            <person name="Lipzen A."/>
            <person name="Chen C."/>
            <person name="Yanf M."/>
            <person name="Daum C."/>
            <person name="Ng V."/>
            <person name="Clum A."/>
            <person name="Steindorff A."/>
            <person name="Ohm R."/>
            <person name="Martin F."/>
            <person name="Silar P."/>
            <person name="Natvig D."/>
            <person name="Lalanne C."/>
            <person name="Gautier V."/>
            <person name="Ament-Velasquez S.L."/>
            <person name="Kruys A."/>
            <person name="Hutchinson M.I."/>
            <person name="Powell A.J."/>
            <person name="Barry K."/>
            <person name="Miller A.N."/>
            <person name="Grigoriev I.V."/>
            <person name="Debuchy R."/>
            <person name="Gladieux P."/>
            <person name="Thoren M.H."/>
            <person name="Johannesson H."/>
        </authorList>
    </citation>
    <scope>NUCLEOTIDE SEQUENCE</scope>
    <source>
        <strain evidence="3">CBS 958.72</strain>
    </source>
</reference>
<feature type="domain" description="Protein kinase" evidence="2">
    <location>
        <begin position="24"/>
        <end position="297"/>
    </location>
</feature>
<dbReference type="Pfam" id="PF00069">
    <property type="entry name" value="Pkinase"/>
    <property type="match status" value="1"/>
</dbReference>
<evidence type="ECO:0000259" key="2">
    <source>
        <dbReference type="PROSITE" id="PS50011"/>
    </source>
</evidence>
<dbReference type="Gene3D" id="3.30.200.20">
    <property type="entry name" value="Phosphorylase Kinase, domain 1"/>
    <property type="match status" value="1"/>
</dbReference>
<organism evidence="3 4">
    <name type="scientific">Lasiosphaeria ovina</name>
    <dbReference type="NCBI Taxonomy" id="92902"/>
    <lineage>
        <taxon>Eukaryota</taxon>
        <taxon>Fungi</taxon>
        <taxon>Dikarya</taxon>
        <taxon>Ascomycota</taxon>
        <taxon>Pezizomycotina</taxon>
        <taxon>Sordariomycetes</taxon>
        <taxon>Sordariomycetidae</taxon>
        <taxon>Sordariales</taxon>
        <taxon>Lasiosphaeriaceae</taxon>
        <taxon>Lasiosphaeria</taxon>
    </lineage>
</organism>
<feature type="region of interest" description="Disordered" evidence="1">
    <location>
        <begin position="166"/>
        <end position="193"/>
    </location>
</feature>
<sequence>MEVLVVRYFCRRQPWHDNCDCKGYCLVEVIDSGSYGTVSRVYHEDKPEQYYARKQIRLDKSALNTIRNEVDLIRRASHSNMIQVIDDYHDKDWHYIVMSPLADQNLENSLQEMPKSPVDSAAWSTVAVRRIHKQDIRHRDIKPANILIHGKHICLADFGTSFHSEASTVRTHTSTRGTNKYEAKETQDGSRGGRGADIFSLGATFFEMAEALSRPVLVTQFPCITKPYFAHADNHGFLQSIRKVKERPKHRSRLPERFRFNEGFLQPLLDLICSMLSSDPIYRPTADEVVRSLESILKEAGCKRLSCCVGE</sequence>
<dbReference type="PROSITE" id="PS50011">
    <property type="entry name" value="PROTEIN_KINASE_DOM"/>
    <property type="match status" value="1"/>
</dbReference>
<protein>
    <submittedName>
        <fullName evidence="3">Kinase-like domain-containing protein</fullName>
    </submittedName>
</protein>
<dbReference type="GO" id="GO:0004674">
    <property type="term" value="F:protein serine/threonine kinase activity"/>
    <property type="evidence" value="ECO:0007669"/>
    <property type="project" value="TreeGrafter"/>
</dbReference>
<dbReference type="PROSITE" id="PS00108">
    <property type="entry name" value="PROTEIN_KINASE_ST"/>
    <property type="match status" value="1"/>
</dbReference>
<comment type="caution">
    <text evidence="3">The sequence shown here is derived from an EMBL/GenBank/DDBJ whole genome shotgun (WGS) entry which is preliminary data.</text>
</comment>
<feature type="compositionally biased region" description="Basic and acidic residues" evidence="1">
    <location>
        <begin position="179"/>
        <end position="188"/>
    </location>
</feature>
<gene>
    <name evidence="3" type="ORF">B0T24DRAFT_532552</name>
</gene>
<dbReference type="InterPro" id="IPR000719">
    <property type="entry name" value="Prot_kinase_dom"/>
</dbReference>
<dbReference type="GO" id="GO:0005524">
    <property type="term" value="F:ATP binding"/>
    <property type="evidence" value="ECO:0007669"/>
    <property type="project" value="InterPro"/>
</dbReference>
<proteinExistence type="predicted"/>
<dbReference type="PANTHER" id="PTHR44167">
    <property type="entry name" value="OVARIAN-SPECIFIC SERINE/THREONINE-PROTEIN KINASE LOK-RELATED"/>
    <property type="match status" value="1"/>
</dbReference>
<keyword evidence="4" id="KW-1185">Reference proteome</keyword>
<dbReference type="InterPro" id="IPR011009">
    <property type="entry name" value="Kinase-like_dom_sf"/>
</dbReference>
<dbReference type="EMBL" id="JAULSN010000006">
    <property type="protein sequence ID" value="KAK3369302.1"/>
    <property type="molecule type" value="Genomic_DNA"/>
</dbReference>
<dbReference type="AlphaFoldDB" id="A0AAE0K444"/>
<evidence type="ECO:0000256" key="1">
    <source>
        <dbReference type="SAM" id="MobiDB-lite"/>
    </source>
</evidence>
<dbReference type="GO" id="GO:0044773">
    <property type="term" value="P:mitotic DNA damage checkpoint signaling"/>
    <property type="evidence" value="ECO:0007669"/>
    <property type="project" value="TreeGrafter"/>
</dbReference>
<dbReference type="GO" id="GO:0005634">
    <property type="term" value="C:nucleus"/>
    <property type="evidence" value="ECO:0007669"/>
    <property type="project" value="TreeGrafter"/>
</dbReference>
<dbReference type="CDD" id="cd00180">
    <property type="entry name" value="PKc"/>
    <property type="match status" value="1"/>
</dbReference>
<dbReference type="SMART" id="SM00220">
    <property type="entry name" value="S_TKc"/>
    <property type="match status" value="1"/>
</dbReference>
<dbReference type="Proteomes" id="UP001287356">
    <property type="component" value="Unassembled WGS sequence"/>
</dbReference>
<feature type="compositionally biased region" description="Polar residues" evidence="1">
    <location>
        <begin position="166"/>
        <end position="178"/>
    </location>
</feature>
<keyword evidence="3" id="KW-0808">Transferase</keyword>
<evidence type="ECO:0000313" key="3">
    <source>
        <dbReference type="EMBL" id="KAK3369302.1"/>
    </source>
</evidence>
<dbReference type="PANTHER" id="PTHR44167:SF24">
    <property type="entry name" value="SERINE_THREONINE-PROTEIN KINASE CHK2"/>
    <property type="match status" value="1"/>
</dbReference>
<name>A0AAE0K444_9PEZI</name>
<dbReference type="Gene3D" id="1.10.510.10">
    <property type="entry name" value="Transferase(Phosphotransferase) domain 1"/>
    <property type="match status" value="1"/>
</dbReference>
<reference evidence="3" key="1">
    <citation type="journal article" date="2023" name="Mol. Phylogenet. Evol.">
        <title>Genome-scale phylogeny and comparative genomics of the fungal order Sordariales.</title>
        <authorList>
            <person name="Hensen N."/>
            <person name="Bonometti L."/>
            <person name="Westerberg I."/>
            <person name="Brannstrom I.O."/>
            <person name="Guillou S."/>
            <person name="Cros-Aarteil S."/>
            <person name="Calhoun S."/>
            <person name="Haridas S."/>
            <person name="Kuo A."/>
            <person name="Mondo S."/>
            <person name="Pangilinan J."/>
            <person name="Riley R."/>
            <person name="LaButti K."/>
            <person name="Andreopoulos B."/>
            <person name="Lipzen A."/>
            <person name="Chen C."/>
            <person name="Yan M."/>
            <person name="Daum C."/>
            <person name="Ng V."/>
            <person name="Clum A."/>
            <person name="Steindorff A."/>
            <person name="Ohm R.A."/>
            <person name="Martin F."/>
            <person name="Silar P."/>
            <person name="Natvig D.O."/>
            <person name="Lalanne C."/>
            <person name="Gautier V."/>
            <person name="Ament-Velasquez S.L."/>
            <person name="Kruys A."/>
            <person name="Hutchinson M.I."/>
            <person name="Powell A.J."/>
            <person name="Barry K."/>
            <person name="Miller A.N."/>
            <person name="Grigoriev I.V."/>
            <person name="Debuchy R."/>
            <person name="Gladieux P."/>
            <person name="Hiltunen Thoren M."/>
            <person name="Johannesson H."/>
        </authorList>
    </citation>
    <scope>NUCLEOTIDE SEQUENCE</scope>
    <source>
        <strain evidence="3">CBS 958.72</strain>
    </source>
</reference>
<dbReference type="SUPFAM" id="SSF56112">
    <property type="entry name" value="Protein kinase-like (PK-like)"/>
    <property type="match status" value="1"/>
</dbReference>
<accession>A0AAE0K444</accession>
<dbReference type="InterPro" id="IPR008271">
    <property type="entry name" value="Ser/Thr_kinase_AS"/>
</dbReference>